<dbReference type="GO" id="GO:0006260">
    <property type="term" value="P:DNA replication"/>
    <property type="evidence" value="ECO:0007669"/>
    <property type="project" value="UniProtKB-KW"/>
</dbReference>
<reference evidence="5 6" key="1">
    <citation type="journal article" date="2003" name="Int. J. Syst. Evol. Microbiol.">
        <title>Virgibacillus carmonensis sp. nov., Virgibacillus necropolis sp. nov. and Virgibacillus picturae sp. nov., three novel species isolated from deteriorated mural paintings, transfer of the species of the genus salibacillus to Virgibacillus, as Virgibacillus marismortui comb. nov. and Virgibacillus salexigens comb. nov., and emended description of the genus Virgibacillus.</title>
        <authorList>
            <person name="Heyrman J."/>
            <person name="Logan N.A."/>
            <person name="Busse H.J."/>
            <person name="Balcaen A."/>
            <person name="Lebbe L."/>
            <person name="Rodriguez-Diaz M."/>
            <person name="Swings J."/>
            <person name="De Vos P."/>
        </authorList>
    </citation>
    <scope>NUCLEOTIDE SEQUENCE [LARGE SCALE GENOMIC DNA]</scope>
    <source>
        <strain evidence="5 6">LMG 19488</strain>
    </source>
</reference>
<dbReference type="RefSeq" id="WP_089533846.1">
    <property type="nucleotide sequence ID" value="NZ_CP022437.1"/>
</dbReference>
<dbReference type="InterPro" id="IPR001623">
    <property type="entry name" value="DnaJ_domain"/>
</dbReference>
<dbReference type="PROSITE" id="PS50076">
    <property type="entry name" value="DNAJ_2"/>
    <property type="match status" value="1"/>
</dbReference>
<dbReference type="KEGG" id="vne:CFK40_18395"/>
<keyword evidence="2" id="KW-0346">Stress response</keyword>
<sequence>MEKLTDRVNLDDARRELKEWQQIEAGATFQIGRILKEVKDTDIQHGQWTEWLESVGYNPRTAQRYMQIYKRFNGVEGAENVPVSKLTELLSLPEELDVKPFLIDAKTDTKKVIREKVRHAKGAPERQKESRRPETQIEQPKKPKQATKVPHESAYINKVTAALNNLIPEFATELEEGDASISEILAIGSESHEIQRKLLVLSEIDVEIEVKHKIMIAKLTPDKKLKYIKGLVGVVVSTAKILGWEFNWKELETYYENNDYESMKADFEESQQKADEELKNRREQGNTGGGGNNFDWSSLFGRGVSSSKILGVPDNATKQEAKDRYRQLMKLLHPDHGGDAQLFDVVKKAYDGLTGKSAS</sequence>
<protein>
    <recommendedName>
        <fullName evidence="4">J domain-containing protein</fullName>
    </recommendedName>
</protein>
<dbReference type="Proteomes" id="UP000204391">
    <property type="component" value="Chromosome"/>
</dbReference>
<keyword evidence="1" id="KW-0235">DNA replication</keyword>
<dbReference type="InterPro" id="IPR021451">
    <property type="entry name" value="DUF3102"/>
</dbReference>
<dbReference type="Gene3D" id="1.10.287.110">
    <property type="entry name" value="DnaJ domain"/>
    <property type="match status" value="1"/>
</dbReference>
<feature type="compositionally biased region" description="Basic and acidic residues" evidence="3">
    <location>
        <begin position="266"/>
        <end position="284"/>
    </location>
</feature>
<feature type="compositionally biased region" description="Basic and acidic residues" evidence="3">
    <location>
        <begin position="122"/>
        <end position="141"/>
    </location>
</feature>
<dbReference type="SMART" id="SM00271">
    <property type="entry name" value="DnaJ"/>
    <property type="match status" value="1"/>
</dbReference>
<feature type="domain" description="J" evidence="4">
    <location>
        <begin position="305"/>
        <end position="358"/>
    </location>
</feature>
<dbReference type="AlphaFoldDB" id="A0A221MGV3"/>
<feature type="region of interest" description="Disordered" evidence="3">
    <location>
        <begin position="266"/>
        <end position="295"/>
    </location>
</feature>
<feature type="region of interest" description="Disordered" evidence="3">
    <location>
        <begin position="116"/>
        <end position="150"/>
    </location>
</feature>
<dbReference type="EMBL" id="CP022437">
    <property type="protein sequence ID" value="ASN06850.1"/>
    <property type="molecule type" value="Genomic_DNA"/>
</dbReference>
<dbReference type="OrthoDB" id="1690026at2"/>
<evidence type="ECO:0000256" key="2">
    <source>
        <dbReference type="ARBA" id="ARBA00023016"/>
    </source>
</evidence>
<dbReference type="Pfam" id="PF00226">
    <property type="entry name" value="DnaJ"/>
    <property type="match status" value="1"/>
</dbReference>
<evidence type="ECO:0000256" key="1">
    <source>
        <dbReference type="ARBA" id="ARBA00022705"/>
    </source>
</evidence>
<evidence type="ECO:0000259" key="4">
    <source>
        <dbReference type="PROSITE" id="PS50076"/>
    </source>
</evidence>
<dbReference type="InterPro" id="IPR036869">
    <property type="entry name" value="J_dom_sf"/>
</dbReference>
<organism evidence="5 6">
    <name type="scientific">Virgibacillus necropolis</name>
    <dbReference type="NCBI Taxonomy" id="163877"/>
    <lineage>
        <taxon>Bacteria</taxon>
        <taxon>Bacillati</taxon>
        <taxon>Bacillota</taxon>
        <taxon>Bacilli</taxon>
        <taxon>Bacillales</taxon>
        <taxon>Bacillaceae</taxon>
        <taxon>Virgibacillus</taxon>
    </lineage>
</organism>
<accession>A0A221MGV3</accession>
<evidence type="ECO:0000256" key="3">
    <source>
        <dbReference type="SAM" id="MobiDB-lite"/>
    </source>
</evidence>
<gene>
    <name evidence="5" type="ORF">CFK40_18395</name>
</gene>
<dbReference type="Pfam" id="PF11300">
    <property type="entry name" value="DUF3102"/>
    <property type="match status" value="1"/>
</dbReference>
<evidence type="ECO:0000313" key="5">
    <source>
        <dbReference type="EMBL" id="ASN06850.1"/>
    </source>
</evidence>
<name>A0A221MGV3_9BACI</name>
<evidence type="ECO:0000313" key="6">
    <source>
        <dbReference type="Proteomes" id="UP000204391"/>
    </source>
</evidence>
<keyword evidence="6" id="KW-1185">Reference proteome</keyword>
<dbReference type="SUPFAM" id="SSF46565">
    <property type="entry name" value="Chaperone J-domain"/>
    <property type="match status" value="1"/>
</dbReference>
<proteinExistence type="predicted"/>
<dbReference type="CDD" id="cd06257">
    <property type="entry name" value="DnaJ"/>
    <property type="match status" value="1"/>
</dbReference>